<gene>
    <name evidence="13" type="primary">ccmD</name>
    <name evidence="13" type="ORF">RM544_08985</name>
</gene>
<evidence type="ECO:0000256" key="10">
    <source>
        <dbReference type="ARBA" id="ARBA00022989"/>
    </source>
</evidence>
<evidence type="ECO:0000256" key="8">
    <source>
        <dbReference type="ARBA" id="ARBA00022692"/>
    </source>
</evidence>
<dbReference type="AlphaFoldDB" id="A0AAW8R4A4"/>
<dbReference type="GO" id="GO:0015886">
    <property type="term" value="P:heme transport"/>
    <property type="evidence" value="ECO:0007669"/>
    <property type="project" value="InterPro"/>
</dbReference>
<accession>A0AAW8R4A4</accession>
<evidence type="ECO:0000313" key="13">
    <source>
        <dbReference type="EMBL" id="MDT0582675.1"/>
    </source>
</evidence>
<dbReference type="GO" id="GO:0005886">
    <property type="term" value="C:plasma membrane"/>
    <property type="evidence" value="ECO:0007669"/>
    <property type="project" value="UniProtKB-SubCell"/>
</dbReference>
<dbReference type="Proteomes" id="UP001249020">
    <property type="component" value="Unassembled WGS sequence"/>
</dbReference>
<dbReference type="InterPro" id="IPR007078">
    <property type="entry name" value="Haem_export_protD_CcmD"/>
</dbReference>
<organism evidence="13 14">
    <name type="scientific">Brumicola blandensis</name>
    <dbReference type="NCBI Taxonomy" id="3075611"/>
    <lineage>
        <taxon>Bacteria</taxon>
        <taxon>Pseudomonadati</taxon>
        <taxon>Pseudomonadota</taxon>
        <taxon>Gammaproteobacteria</taxon>
        <taxon>Alteromonadales</taxon>
        <taxon>Alteromonadaceae</taxon>
        <taxon>Brumicola</taxon>
    </lineage>
</organism>
<keyword evidence="6 12" id="KW-1003">Cell membrane</keyword>
<evidence type="ECO:0000256" key="6">
    <source>
        <dbReference type="ARBA" id="ARBA00022475"/>
    </source>
</evidence>
<keyword evidence="5 12" id="KW-0813">Transport</keyword>
<dbReference type="GO" id="GO:0017004">
    <property type="term" value="P:cytochrome complex assembly"/>
    <property type="evidence" value="ECO:0007669"/>
    <property type="project" value="UniProtKB-KW"/>
</dbReference>
<proteinExistence type="inferred from homology"/>
<protein>
    <recommendedName>
        <fullName evidence="4 12">Heme exporter protein D</fullName>
    </recommendedName>
</protein>
<keyword evidence="8 12" id="KW-0812">Transmembrane</keyword>
<keyword evidence="9 12" id="KW-0201">Cytochrome c-type biogenesis</keyword>
<name>A0AAW8R4A4_9ALTE</name>
<evidence type="ECO:0000256" key="12">
    <source>
        <dbReference type="RuleBase" id="RU363101"/>
    </source>
</evidence>
<feature type="transmembrane region" description="Helical" evidence="12">
    <location>
        <begin position="20"/>
        <end position="42"/>
    </location>
</feature>
<evidence type="ECO:0000256" key="2">
    <source>
        <dbReference type="ARBA" id="ARBA00004377"/>
    </source>
</evidence>
<evidence type="ECO:0000256" key="5">
    <source>
        <dbReference type="ARBA" id="ARBA00022448"/>
    </source>
</evidence>
<keyword evidence="14" id="KW-1185">Reference proteome</keyword>
<dbReference type="PANTHER" id="PTHR37531">
    <property type="entry name" value="HEME EXPORTER PROTEIN D"/>
    <property type="match status" value="1"/>
</dbReference>
<evidence type="ECO:0000256" key="7">
    <source>
        <dbReference type="ARBA" id="ARBA00022519"/>
    </source>
</evidence>
<evidence type="ECO:0000256" key="1">
    <source>
        <dbReference type="ARBA" id="ARBA00002442"/>
    </source>
</evidence>
<dbReference type="RefSeq" id="WP_311361453.1">
    <property type="nucleotide sequence ID" value="NZ_JAVRIE010000003.1"/>
</dbReference>
<dbReference type="PANTHER" id="PTHR37531:SF1">
    <property type="entry name" value="HEME EXPORTER PROTEIN D"/>
    <property type="match status" value="1"/>
</dbReference>
<evidence type="ECO:0000256" key="9">
    <source>
        <dbReference type="ARBA" id="ARBA00022748"/>
    </source>
</evidence>
<dbReference type="GO" id="GO:1903607">
    <property type="term" value="P:cytochrome c biosynthetic process"/>
    <property type="evidence" value="ECO:0007669"/>
    <property type="project" value="TreeGrafter"/>
</dbReference>
<sequence>MDFKFENMTAFFDMGGYAFFVWMSFGLTFICMAAILFHSLFMSKKIKQGVEKERARAERILAARAARKDKMREKRRIKSIENEDE</sequence>
<keyword evidence="10 12" id="KW-1133">Transmembrane helix</keyword>
<comment type="caution">
    <text evidence="13">The sequence shown here is derived from an EMBL/GenBank/DDBJ whole genome shotgun (WGS) entry which is preliminary data.</text>
</comment>
<evidence type="ECO:0000256" key="11">
    <source>
        <dbReference type="ARBA" id="ARBA00023136"/>
    </source>
</evidence>
<evidence type="ECO:0000313" key="14">
    <source>
        <dbReference type="Proteomes" id="UP001249020"/>
    </source>
</evidence>
<reference evidence="13 14" key="1">
    <citation type="submission" date="2023-09" db="EMBL/GenBank/DDBJ databases">
        <authorList>
            <person name="Rey-Velasco X."/>
        </authorList>
    </citation>
    <scope>NUCLEOTIDE SEQUENCE [LARGE SCALE GENOMIC DNA]</scope>
    <source>
        <strain evidence="13 14">W409</strain>
    </source>
</reference>
<dbReference type="NCBIfam" id="TIGR03141">
    <property type="entry name" value="cytochro_ccmD"/>
    <property type="match status" value="1"/>
</dbReference>
<evidence type="ECO:0000256" key="3">
    <source>
        <dbReference type="ARBA" id="ARBA00008741"/>
    </source>
</evidence>
<keyword evidence="11 12" id="KW-0472">Membrane</keyword>
<comment type="subcellular location">
    <subcellularLocation>
        <location evidence="2 12">Cell inner membrane</location>
        <topology evidence="2 12">Single-pass membrane protein</topology>
    </subcellularLocation>
</comment>
<comment type="similarity">
    <text evidence="3 12">Belongs to the CcmD/CycX/HelD family.</text>
</comment>
<keyword evidence="7 12" id="KW-0997">Cell inner membrane</keyword>
<dbReference type="Pfam" id="PF04995">
    <property type="entry name" value="CcmD"/>
    <property type="match status" value="1"/>
</dbReference>
<dbReference type="InterPro" id="IPR052075">
    <property type="entry name" value="Heme_exporter_D"/>
</dbReference>
<dbReference type="EMBL" id="JAVRIE010000003">
    <property type="protein sequence ID" value="MDT0582675.1"/>
    <property type="molecule type" value="Genomic_DNA"/>
</dbReference>
<evidence type="ECO:0000256" key="4">
    <source>
        <dbReference type="ARBA" id="ARBA00016461"/>
    </source>
</evidence>
<comment type="function">
    <text evidence="1 12">Required for the export of heme to the periplasm for the biogenesis of c-type cytochromes.</text>
</comment>